<evidence type="ECO:0000256" key="6">
    <source>
        <dbReference type="SAM" id="Phobius"/>
    </source>
</evidence>
<dbReference type="GO" id="GO:0005484">
    <property type="term" value="F:SNAP receptor activity"/>
    <property type="evidence" value="ECO:0007669"/>
    <property type="project" value="InterPro"/>
</dbReference>
<feature type="compositionally biased region" description="Polar residues" evidence="5">
    <location>
        <begin position="220"/>
        <end position="236"/>
    </location>
</feature>
<feature type="domain" description="BTB" evidence="7">
    <location>
        <begin position="33"/>
        <end position="98"/>
    </location>
</feature>
<protein>
    <submittedName>
        <fullName evidence="9">Protein tramtrack, alpha isoform</fullName>
    </submittedName>
</protein>
<evidence type="ECO:0000256" key="3">
    <source>
        <dbReference type="ARBA" id="ARBA00009063"/>
    </source>
</evidence>
<dbReference type="InterPro" id="IPR051095">
    <property type="entry name" value="Dros_DevTransReg"/>
</dbReference>
<dbReference type="GO" id="GO:0005634">
    <property type="term" value="C:nucleus"/>
    <property type="evidence" value="ECO:0007669"/>
    <property type="project" value="UniProtKB-SubCell"/>
</dbReference>
<dbReference type="SMART" id="SM00397">
    <property type="entry name" value="t_SNARE"/>
    <property type="match status" value="1"/>
</dbReference>
<keyword evidence="4" id="KW-0539">Nucleus</keyword>
<dbReference type="CDD" id="cd18315">
    <property type="entry name" value="BTB_POZ_BAB-like"/>
    <property type="match status" value="1"/>
</dbReference>
<dbReference type="EMBL" id="HBUF01522294">
    <property type="protein sequence ID" value="CAG6749224.1"/>
    <property type="molecule type" value="Transcribed_RNA"/>
</dbReference>
<dbReference type="GO" id="GO:0016192">
    <property type="term" value="P:vesicle-mediated transport"/>
    <property type="evidence" value="ECO:0007669"/>
    <property type="project" value="InterPro"/>
</dbReference>
<dbReference type="PROSITE" id="PS00914">
    <property type="entry name" value="SYNTAXIN"/>
    <property type="match status" value="1"/>
</dbReference>
<evidence type="ECO:0000313" key="9">
    <source>
        <dbReference type="EMBL" id="CAG6749226.1"/>
    </source>
</evidence>
<dbReference type="InterPro" id="IPR010989">
    <property type="entry name" value="SNARE"/>
</dbReference>
<name>A0A8D8ZNR6_9HEMI</name>
<dbReference type="InterPro" id="IPR000727">
    <property type="entry name" value="T_SNARE_dom"/>
</dbReference>
<sequence>MATPNQQFCLRWNNHQPNFIAVFSTLLRSESMCDVTLATEGKHILAHKIVLSACSSYFQMLFAINPCKHPIVILKDVQFKDLKTLIDFVYFGEVNVSQEHLPSLLKTAETLQIKGLTEMPDRQVTLNSIPSSASTPQPGGSGGGEIKTESPLGSPSGYKRKRMRKSSAESVATTVGGEDQETSTINTRDIQQSGQHMHGVMVKPEPHGQPTPQLDDKSPRSVSMSSAETGPISGNKSGWVEPAHVINIYSAIDPSPAPSSHYQEGEGFSSEFTPEATPPLTARKKRYNSCSSQDRERFNEALEAVRYGGIGFCKAARLYGVNNRSLWLEYKKRGYPTMRPGPKLKSKDPAVAAQAAAAAAASAAAQQQQQQQQQRQLMLYEDQTDQFVQSRAETMQNIESTIVELGGIFQQLAHMVQEQEEMVERIDANILDTELHVESAHREILKYFQSVTSNRWLMVKIFAVLIFFFIFFVVFLA</sequence>
<dbReference type="GO" id="GO:0003677">
    <property type="term" value="F:DNA binding"/>
    <property type="evidence" value="ECO:0007669"/>
    <property type="project" value="InterPro"/>
</dbReference>
<dbReference type="SUPFAM" id="SSF54695">
    <property type="entry name" value="POZ domain"/>
    <property type="match status" value="1"/>
</dbReference>
<keyword evidence="6" id="KW-0472">Membrane</keyword>
<feature type="region of interest" description="Disordered" evidence="5">
    <location>
        <begin position="126"/>
        <end position="236"/>
    </location>
</feature>
<evidence type="ECO:0000259" key="8">
    <source>
        <dbReference type="PROSITE" id="PS50192"/>
    </source>
</evidence>
<dbReference type="InterPro" id="IPR009057">
    <property type="entry name" value="Homeodomain-like_sf"/>
</dbReference>
<comment type="subcellular location">
    <subcellularLocation>
        <location evidence="2">Membrane</location>
        <topology evidence="2">Single-pass type IV membrane protein</topology>
    </subcellularLocation>
    <subcellularLocation>
        <location evidence="1">Nucleus</location>
    </subcellularLocation>
</comment>
<feature type="compositionally biased region" description="Polar residues" evidence="5">
    <location>
        <begin position="182"/>
        <end position="195"/>
    </location>
</feature>
<dbReference type="CDD" id="cd15844">
    <property type="entry name" value="SNARE_syntaxin5"/>
    <property type="match status" value="1"/>
</dbReference>
<keyword evidence="6" id="KW-1133">Transmembrane helix</keyword>
<dbReference type="PANTHER" id="PTHR23110:SF81">
    <property type="entry name" value="BTB-PROTEIN-VII, ISOFORM F-RELATED"/>
    <property type="match status" value="1"/>
</dbReference>
<dbReference type="SMART" id="SM00225">
    <property type="entry name" value="BTB"/>
    <property type="match status" value="1"/>
</dbReference>
<dbReference type="GO" id="GO:0016020">
    <property type="term" value="C:membrane"/>
    <property type="evidence" value="ECO:0007669"/>
    <property type="project" value="UniProtKB-SubCell"/>
</dbReference>
<dbReference type="InterPro" id="IPR006012">
    <property type="entry name" value="Syntaxin/epimorphin_CS"/>
</dbReference>
<feature type="domain" description="T-SNARE coiled-coil homology" evidence="8">
    <location>
        <begin position="385"/>
        <end position="447"/>
    </location>
</feature>
<organism evidence="9">
    <name type="scientific">Cacopsylla melanoneura</name>
    <dbReference type="NCBI Taxonomy" id="428564"/>
    <lineage>
        <taxon>Eukaryota</taxon>
        <taxon>Metazoa</taxon>
        <taxon>Ecdysozoa</taxon>
        <taxon>Arthropoda</taxon>
        <taxon>Hexapoda</taxon>
        <taxon>Insecta</taxon>
        <taxon>Pterygota</taxon>
        <taxon>Neoptera</taxon>
        <taxon>Paraneoptera</taxon>
        <taxon>Hemiptera</taxon>
        <taxon>Sternorrhyncha</taxon>
        <taxon>Psylloidea</taxon>
        <taxon>Psyllidae</taxon>
        <taxon>Psyllinae</taxon>
        <taxon>Cacopsylla</taxon>
    </lineage>
</organism>
<dbReference type="Pfam" id="PF05739">
    <property type="entry name" value="SNARE"/>
    <property type="match status" value="1"/>
</dbReference>
<dbReference type="Gene3D" id="3.30.710.10">
    <property type="entry name" value="Potassium Channel Kv1.1, Chain A"/>
    <property type="match status" value="1"/>
</dbReference>
<comment type="similarity">
    <text evidence="3">Belongs to the syntaxin family.</text>
</comment>
<dbReference type="InterPro" id="IPR011333">
    <property type="entry name" value="SKP1/BTB/POZ_sf"/>
</dbReference>
<dbReference type="EMBL" id="HBUF01122596">
    <property type="protein sequence ID" value="CAG6642466.1"/>
    <property type="molecule type" value="Transcribed_RNA"/>
</dbReference>
<dbReference type="Gene3D" id="1.20.58.70">
    <property type="match status" value="1"/>
</dbReference>
<dbReference type="EMBL" id="HBUF01522295">
    <property type="protein sequence ID" value="CAG6749226.1"/>
    <property type="molecule type" value="Transcribed_RNA"/>
</dbReference>
<evidence type="ECO:0000256" key="1">
    <source>
        <dbReference type="ARBA" id="ARBA00004123"/>
    </source>
</evidence>
<dbReference type="SUPFAM" id="SSF46689">
    <property type="entry name" value="Homeodomain-like"/>
    <property type="match status" value="1"/>
</dbReference>
<feature type="compositionally biased region" description="Polar residues" evidence="5">
    <location>
        <begin position="126"/>
        <end position="138"/>
    </location>
</feature>
<proteinExistence type="inferred from homology"/>
<dbReference type="PANTHER" id="PTHR23110">
    <property type="entry name" value="BTB DOMAIN TRANSCRIPTION FACTOR"/>
    <property type="match status" value="1"/>
</dbReference>
<dbReference type="AlphaFoldDB" id="A0A8D8ZNR6"/>
<evidence type="ECO:0000256" key="4">
    <source>
        <dbReference type="ARBA" id="ARBA00023242"/>
    </source>
</evidence>
<evidence type="ECO:0000256" key="5">
    <source>
        <dbReference type="SAM" id="MobiDB-lite"/>
    </source>
</evidence>
<feature type="transmembrane region" description="Helical" evidence="6">
    <location>
        <begin position="456"/>
        <end position="476"/>
    </location>
</feature>
<dbReference type="PROSITE" id="PS50097">
    <property type="entry name" value="BTB"/>
    <property type="match status" value="1"/>
</dbReference>
<dbReference type="InterPro" id="IPR007889">
    <property type="entry name" value="HTH_Psq"/>
</dbReference>
<dbReference type="EMBL" id="HBUF01122597">
    <property type="protein sequence ID" value="CAG6642469.1"/>
    <property type="molecule type" value="Transcribed_RNA"/>
</dbReference>
<dbReference type="Pfam" id="PF00651">
    <property type="entry name" value="BTB"/>
    <property type="match status" value="1"/>
</dbReference>
<dbReference type="InterPro" id="IPR000210">
    <property type="entry name" value="BTB/POZ_dom"/>
</dbReference>
<dbReference type="SUPFAM" id="SSF47661">
    <property type="entry name" value="t-snare proteins"/>
    <property type="match status" value="1"/>
</dbReference>
<feature type="region of interest" description="Disordered" evidence="5">
    <location>
        <begin position="257"/>
        <end position="280"/>
    </location>
</feature>
<dbReference type="GO" id="GO:0006357">
    <property type="term" value="P:regulation of transcription by RNA polymerase II"/>
    <property type="evidence" value="ECO:0007669"/>
    <property type="project" value="TreeGrafter"/>
</dbReference>
<dbReference type="Pfam" id="PF05225">
    <property type="entry name" value="HTH_psq"/>
    <property type="match status" value="1"/>
</dbReference>
<keyword evidence="6" id="KW-0812">Transmembrane</keyword>
<accession>A0A8D8ZNR6</accession>
<dbReference type="PROSITE" id="PS50192">
    <property type="entry name" value="T_SNARE"/>
    <property type="match status" value="1"/>
</dbReference>
<evidence type="ECO:0000259" key="7">
    <source>
        <dbReference type="PROSITE" id="PS50097"/>
    </source>
</evidence>
<dbReference type="GO" id="GO:0006886">
    <property type="term" value="P:intracellular protein transport"/>
    <property type="evidence" value="ECO:0007669"/>
    <property type="project" value="InterPro"/>
</dbReference>
<evidence type="ECO:0000256" key="2">
    <source>
        <dbReference type="ARBA" id="ARBA00004211"/>
    </source>
</evidence>
<reference evidence="9" key="1">
    <citation type="submission" date="2021-05" db="EMBL/GenBank/DDBJ databases">
        <authorList>
            <person name="Alioto T."/>
            <person name="Alioto T."/>
            <person name="Gomez Garrido J."/>
        </authorList>
    </citation>
    <scope>NUCLEOTIDE SEQUENCE</scope>
</reference>